<evidence type="ECO:0000313" key="3">
    <source>
        <dbReference type="Proteomes" id="UP000325690"/>
    </source>
</evidence>
<dbReference type="Proteomes" id="UP000325690">
    <property type="component" value="Unassembled WGS sequence"/>
</dbReference>
<accession>A0A5N5VDM0</accession>
<evidence type="ECO:0000256" key="1">
    <source>
        <dbReference type="SAM" id="MobiDB-lite"/>
    </source>
</evidence>
<keyword evidence="3" id="KW-1185">Reference proteome</keyword>
<protein>
    <submittedName>
        <fullName evidence="2">Uncharacterized protein</fullName>
    </submittedName>
</protein>
<feature type="region of interest" description="Disordered" evidence="1">
    <location>
        <begin position="153"/>
        <end position="173"/>
    </location>
</feature>
<organism evidence="2 3">
    <name type="scientific">Mycolicibacterium phlei DSM 43239 = CCUG 21000</name>
    <dbReference type="NCBI Taxonomy" id="1226750"/>
    <lineage>
        <taxon>Bacteria</taxon>
        <taxon>Bacillati</taxon>
        <taxon>Actinomycetota</taxon>
        <taxon>Actinomycetes</taxon>
        <taxon>Mycobacteriales</taxon>
        <taxon>Mycobacteriaceae</taxon>
        <taxon>Mycolicibacterium</taxon>
    </lineage>
</organism>
<evidence type="ECO:0000313" key="2">
    <source>
        <dbReference type="EMBL" id="KAB7760034.1"/>
    </source>
</evidence>
<dbReference type="EMBL" id="ANBP01000001">
    <property type="protein sequence ID" value="KAB7760034.1"/>
    <property type="molecule type" value="Genomic_DNA"/>
</dbReference>
<name>A0A5N5VDM0_MYCPH</name>
<gene>
    <name evidence="2" type="ORF">MPHL21000_01520</name>
</gene>
<feature type="compositionally biased region" description="Pro residues" evidence="1">
    <location>
        <begin position="160"/>
        <end position="173"/>
    </location>
</feature>
<sequence length="173" mass="19187">MRLGKARDIAVSVLIVGILGTAVLASIPNSVFKQMASPVLGPVARATGLDQNWGMFAPNPPRTFSVLEVHVVMADGEDRVWLISEDDTMPGLYWRKIKEEVIKHKEFRDGLAAWVLRKMTKKGERPARVAMLVKTETLPIKGEVKRSEHIIYDVRLPQPNQQPQPSPDPGASS</sequence>
<comment type="caution">
    <text evidence="2">The sequence shown here is derived from an EMBL/GenBank/DDBJ whole genome shotgun (WGS) entry which is preliminary data.</text>
</comment>
<dbReference type="AlphaFoldDB" id="A0A5N5VDM0"/>
<reference evidence="2 3" key="1">
    <citation type="submission" date="2012-10" db="EMBL/GenBank/DDBJ databases">
        <title>The draft sequence of the Mycobacterium pheli genome.</title>
        <authorList>
            <person name="Pettersson B.M.F."/>
            <person name="Das S."/>
            <person name="Dasgupta S."/>
            <person name="Bhattacharya A."/>
            <person name="Kirsebom L.A."/>
        </authorList>
    </citation>
    <scope>NUCLEOTIDE SEQUENCE [LARGE SCALE GENOMIC DNA]</scope>
    <source>
        <strain evidence="2 3">CCUG 21000</strain>
    </source>
</reference>
<proteinExistence type="predicted"/>